<dbReference type="Pfam" id="PF07715">
    <property type="entry name" value="Plug"/>
    <property type="match status" value="1"/>
</dbReference>
<comment type="similarity">
    <text evidence="11 12">Belongs to the TonB-dependent receptor family.</text>
</comment>
<dbReference type="InterPro" id="IPR000531">
    <property type="entry name" value="Beta-barrel_TonB"/>
</dbReference>
<sequence length="789" mass="87672">MHNKNKYARQKQHLLLMAVIAVNMGLPTYAVAAPTLTMEEIIVSARRKDESVQDVPLTVNGVTGQKIADLNIRKLEDLQSVVPGLTMEEDTISPAASMRGIRFDSFANVPLSVEFYMNEAHAGQLTVMQNVFDIERVEVLRGPQGTLRGKASPSGSISVTTVTPISDAFSGYVDITATNNSGKNVQSAINIPLIEDRLAIRFAGFWEENNINDVSSVFGHGDSEYRGDGYRISLSFTPTESLSFDLMYQQVQPGREIFFPVESAYLKNSSLPVSAIDIKASDRRSIQDTPEIAEQDLRMTVFNARWDINDYAQLNYVGSYNSDLVERTTPIDVTNAVDESYPDAFQRVDQDLYTDADGYNHEIRLQSIEPLFDRLDYVIGYLKSHSDTNVSYSAPQLIYLPGLFEGTFLTNISNQNNGKPSPSDEESVFVNLTYHFTEDTEVSVGARQIDWESTDYLAITNLGTILTDGKRSEDETVYTASFKHNFSESLMVYTSWGTSWRYGANAIGNLSTMQSDLEKSFLLLPPETSESFEVGFKSTLLNEKLRLNIAAYHQTFDDYPLRNSAGVYFQEFDASGNPKVGRFNFVSPVPVEVNGFELETIWLPTDSLSTGIMLSYSKGEVQDAYAACNDYLPQDGIPDTSGTVPTLSDVQAAAGSDNLTTCKTSERTDYAPLWTATLSSEYLFPVVGMDGYVRGLWTFYDESENDPSNPLDDVGAYDILNVYAGLKDGNGRWEVMLFVKNVLDKEVVTSRDRTPGSQNFTGVPAAVSDYRQVTLNAPQEMGVNLKYNF</sequence>
<evidence type="ECO:0000313" key="16">
    <source>
        <dbReference type="EMBL" id="NHO67090.1"/>
    </source>
</evidence>
<feature type="signal peptide" evidence="13">
    <location>
        <begin position="1"/>
        <end position="32"/>
    </location>
</feature>
<keyword evidence="17" id="KW-1185">Reference proteome</keyword>
<evidence type="ECO:0000256" key="1">
    <source>
        <dbReference type="ARBA" id="ARBA00004571"/>
    </source>
</evidence>
<evidence type="ECO:0000256" key="5">
    <source>
        <dbReference type="ARBA" id="ARBA00022692"/>
    </source>
</evidence>
<gene>
    <name evidence="16" type="ORF">G8770_16200</name>
</gene>
<dbReference type="RefSeq" id="WP_167189137.1">
    <property type="nucleotide sequence ID" value="NZ_JAAONZ010000014.1"/>
</dbReference>
<dbReference type="PROSITE" id="PS52016">
    <property type="entry name" value="TONB_DEPENDENT_REC_3"/>
    <property type="match status" value="1"/>
</dbReference>
<dbReference type="GO" id="GO:0009279">
    <property type="term" value="C:cell outer membrane"/>
    <property type="evidence" value="ECO:0007669"/>
    <property type="project" value="UniProtKB-SubCell"/>
</dbReference>
<keyword evidence="2 11" id="KW-0813">Transport</keyword>
<dbReference type="InterPro" id="IPR012910">
    <property type="entry name" value="Plug_dom"/>
</dbReference>
<evidence type="ECO:0000256" key="13">
    <source>
        <dbReference type="SAM" id="SignalP"/>
    </source>
</evidence>
<dbReference type="InterPro" id="IPR039426">
    <property type="entry name" value="TonB-dep_rcpt-like"/>
</dbReference>
<keyword evidence="16" id="KW-0675">Receptor</keyword>
<reference evidence="16" key="1">
    <citation type="submission" date="2020-03" db="EMBL/GenBank/DDBJ databases">
        <authorList>
            <person name="Guo F."/>
        </authorList>
    </citation>
    <scope>NUCLEOTIDE SEQUENCE</scope>
    <source>
        <strain evidence="16">JCM 30134</strain>
    </source>
</reference>
<feature type="domain" description="TonB-dependent receptor plug" evidence="15">
    <location>
        <begin position="52"/>
        <end position="155"/>
    </location>
</feature>
<dbReference type="InterPro" id="IPR036942">
    <property type="entry name" value="Beta-barrel_TonB_sf"/>
</dbReference>
<evidence type="ECO:0000256" key="4">
    <source>
        <dbReference type="ARBA" id="ARBA00022496"/>
    </source>
</evidence>
<evidence type="ECO:0000256" key="8">
    <source>
        <dbReference type="ARBA" id="ARBA00023077"/>
    </source>
</evidence>
<dbReference type="PANTHER" id="PTHR32552:SF81">
    <property type="entry name" value="TONB-DEPENDENT OUTER MEMBRANE RECEPTOR"/>
    <property type="match status" value="1"/>
</dbReference>
<feature type="chain" id="PRO_5038672718" evidence="13">
    <location>
        <begin position="33"/>
        <end position="789"/>
    </location>
</feature>
<evidence type="ECO:0000256" key="6">
    <source>
        <dbReference type="ARBA" id="ARBA00023004"/>
    </source>
</evidence>
<comment type="subcellular location">
    <subcellularLocation>
        <location evidence="1 11">Cell outer membrane</location>
        <topology evidence="1 11">Multi-pass membrane protein</topology>
    </subcellularLocation>
</comment>
<dbReference type="PANTHER" id="PTHR32552">
    <property type="entry name" value="FERRICHROME IRON RECEPTOR-RELATED"/>
    <property type="match status" value="1"/>
</dbReference>
<comment type="caution">
    <text evidence="16">The sequence shown here is derived from an EMBL/GenBank/DDBJ whole genome shotgun (WGS) entry which is preliminary data.</text>
</comment>
<dbReference type="Gene3D" id="2.40.170.20">
    <property type="entry name" value="TonB-dependent receptor, beta-barrel domain"/>
    <property type="match status" value="1"/>
</dbReference>
<keyword evidence="4" id="KW-0410">Iron transport</keyword>
<keyword evidence="13" id="KW-0732">Signal</keyword>
<evidence type="ECO:0000259" key="14">
    <source>
        <dbReference type="Pfam" id="PF00593"/>
    </source>
</evidence>
<keyword evidence="8 12" id="KW-0798">TonB box</keyword>
<keyword evidence="6" id="KW-0408">Iron</keyword>
<evidence type="ECO:0000256" key="9">
    <source>
        <dbReference type="ARBA" id="ARBA00023136"/>
    </source>
</evidence>
<keyword evidence="7" id="KW-0406">Ion transport</keyword>
<evidence type="ECO:0000256" key="12">
    <source>
        <dbReference type="RuleBase" id="RU003357"/>
    </source>
</evidence>
<dbReference type="Proteomes" id="UP000787472">
    <property type="component" value="Unassembled WGS sequence"/>
</dbReference>
<evidence type="ECO:0000256" key="10">
    <source>
        <dbReference type="ARBA" id="ARBA00023237"/>
    </source>
</evidence>
<accession>A0A9E5MMR5</accession>
<name>A0A9E5MMR5_9GAMM</name>
<feature type="domain" description="TonB-dependent receptor-like beta-barrel" evidence="14">
    <location>
        <begin position="292"/>
        <end position="742"/>
    </location>
</feature>
<dbReference type="GO" id="GO:0006826">
    <property type="term" value="P:iron ion transport"/>
    <property type="evidence" value="ECO:0007669"/>
    <property type="project" value="UniProtKB-KW"/>
</dbReference>
<dbReference type="AlphaFoldDB" id="A0A9E5MMR5"/>
<evidence type="ECO:0000256" key="7">
    <source>
        <dbReference type="ARBA" id="ARBA00023065"/>
    </source>
</evidence>
<keyword evidence="10 11" id="KW-0998">Cell outer membrane</keyword>
<evidence type="ECO:0000256" key="2">
    <source>
        <dbReference type="ARBA" id="ARBA00022448"/>
    </source>
</evidence>
<dbReference type="SUPFAM" id="SSF56935">
    <property type="entry name" value="Porins"/>
    <property type="match status" value="1"/>
</dbReference>
<evidence type="ECO:0000256" key="11">
    <source>
        <dbReference type="PROSITE-ProRule" id="PRU01360"/>
    </source>
</evidence>
<dbReference type="EMBL" id="JAAONZ010000014">
    <property type="protein sequence ID" value="NHO67090.1"/>
    <property type="molecule type" value="Genomic_DNA"/>
</dbReference>
<organism evidence="16 17">
    <name type="scientific">Pseudomaricurvus hydrocarbonicus</name>
    <dbReference type="NCBI Taxonomy" id="1470433"/>
    <lineage>
        <taxon>Bacteria</taxon>
        <taxon>Pseudomonadati</taxon>
        <taxon>Pseudomonadota</taxon>
        <taxon>Gammaproteobacteria</taxon>
        <taxon>Cellvibrionales</taxon>
        <taxon>Cellvibrionaceae</taxon>
        <taxon>Pseudomaricurvus</taxon>
    </lineage>
</organism>
<keyword evidence="5 11" id="KW-0812">Transmembrane</keyword>
<keyword evidence="9 11" id="KW-0472">Membrane</keyword>
<dbReference type="Pfam" id="PF00593">
    <property type="entry name" value="TonB_dep_Rec_b-barrel"/>
    <property type="match status" value="1"/>
</dbReference>
<evidence type="ECO:0000259" key="15">
    <source>
        <dbReference type="Pfam" id="PF07715"/>
    </source>
</evidence>
<proteinExistence type="inferred from homology"/>
<protein>
    <submittedName>
        <fullName evidence="16">TonB-dependent receptor plug domain-containing protein</fullName>
    </submittedName>
</protein>
<evidence type="ECO:0000256" key="3">
    <source>
        <dbReference type="ARBA" id="ARBA00022452"/>
    </source>
</evidence>
<keyword evidence="3 11" id="KW-1134">Transmembrane beta strand</keyword>
<evidence type="ECO:0000313" key="17">
    <source>
        <dbReference type="Proteomes" id="UP000787472"/>
    </source>
</evidence>